<dbReference type="EMBL" id="JFFI01001386">
    <property type="protein sequence ID" value="KXH60418.1"/>
    <property type="molecule type" value="Genomic_DNA"/>
</dbReference>
<dbReference type="AlphaFoldDB" id="A0A135UJ46"/>
<accession>A0A135UJ46</accession>
<keyword evidence="4" id="KW-1185">Reference proteome</keyword>
<reference evidence="3 4" key="1">
    <citation type="submission" date="2014-02" db="EMBL/GenBank/DDBJ databases">
        <title>The genome sequence of Colletotrichum salicis CBS 607.94.</title>
        <authorList>
            <person name="Baroncelli R."/>
            <person name="Thon M.R."/>
        </authorList>
    </citation>
    <scope>NUCLEOTIDE SEQUENCE [LARGE SCALE GENOMIC DNA]</scope>
    <source>
        <strain evidence="3 4">CBS 607.94</strain>
    </source>
</reference>
<dbReference type="InterPro" id="IPR036188">
    <property type="entry name" value="FAD/NAD-bd_sf"/>
</dbReference>
<gene>
    <name evidence="3" type="ORF">CSAL01_05699</name>
</gene>
<dbReference type="Proteomes" id="UP000070121">
    <property type="component" value="Unassembled WGS sequence"/>
</dbReference>
<dbReference type="PANTHER" id="PTHR10742">
    <property type="entry name" value="FLAVIN MONOAMINE OXIDASE"/>
    <property type="match status" value="1"/>
</dbReference>
<comment type="caution">
    <text evidence="3">The sequence shown here is derived from an EMBL/GenBank/DDBJ whole genome shotgun (WGS) entry which is preliminary data.</text>
</comment>
<evidence type="ECO:0000256" key="1">
    <source>
        <dbReference type="SAM" id="MobiDB-lite"/>
    </source>
</evidence>
<organism evidence="3 4">
    <name type="scientific">Colletotrichum salicis</name>
    <dbReference type="NCBI Taxonomy" id="1209931"/>
    <lineage>
        <taxon>Eukaryota</taxon>
        <taxon>Fungi</taxon>
        <taxon>Dikarya</taxon>
        <taxon>Ascomycota</taxon>
        <taxon>Pezizomycotina</taxon>
        <taxon>Sordariomycetes</taxon>
        <taxon>Hypocreomycetidae</taxon>
        <taxon>Glomerellales</taxon>
        <taxon>Glomerellaceae</taxon>
        <taxon>Colletotrichum</taxon>
        <taxon>Colletotrichum acutatum species complex</taxon>
    </lineage>
</organism>
<dbReference type="InterPro" id="IPR002937">
    <property type="entry name" value="Amino_oxidase"/>
</dbReference>
<dbReference type="STRING" id="1209931.A0A135UJ46"/>
<dbReference type="SUPFAM" id="SSF54373">
    <property type="entry name" value="FAD-linked reductases, C-terminal domain"/>
    <property type="match status" value="1"/>
</dbReference>
<sequence length="753" mass="84492">MSPNEPQPSGPGVSVEESTRPSNDSYKAQWARYVARHKLQRDLEVASKRMTDIANEIKPTLPILNSVSALAQVTETATGGGLIPEHHGKFKVGIVGGGVAGLFTALLLDWLNKELGKQSGEEEYLDIDYDILEAAGEERLGGRLYTYRFSGSDGGVHDYYDVGAMRFPENDVMDRTFRLFKYLDIDKGALNDRKKPTDPPKLVPYSLTAKKQPMYFNDVRQVGNPWEPSKPTAANPFNLNNGVPECDQIPAYLLKEAPGDLFEKAIEKYLHTVRRGLDDQKETTPPTPEEEGKFFNMLMLSDRMSVRQFLLSKENAGDIPDGPGYNYSTVQWIETATFGTGWYDQSLTEAILESLDFNTRDNESWWCVDGGAQRIADQMRDRIAKPNAIKFNTQVMAIKSNVQVNSVVTADMSLKVKDTKTNKPKEDPKYFTVFNSTTLGSMDRMDLSKAGLFWDTKQAIRCLGYGASCKVGMKFKTAWWRQAPYNITEGGLARTDLPLQVCVYPSYNVDDPNTEPNVLLVSYTWGQTAQRIASLIPCCNDPAAQEELRNMLIHDLTLLHADPSKEDSYNATRKTIFENLSETHGYDWYRDPLMAGAFAFFGPCQFWDLYPAITKPNSFGQLYFIGEAASAHHAWVVGALESVVRAVWLMFDCLHQGSKKDTRPGHKGFAAYEKAMKLLEGDGPEKLPFYPLPAELPKRCTDRQETPTEELIDHPKLDHQKEVPIMYGAALVALSLVESTLNEWAKPDVKVKI</sequence>
<dbReference type="SUPFAM" id="SSF51905">
    <property type="entry name" value="FAD/NAD(P)-binding domain"/>
    <property type="match status" value="1"/>
</dbReference>
<proteinExistence type="predicted"/>
<evidence type="ECO:0000259" key="2">
    <source>
        <dbReference type="Pfam" id="PF01593"/>
    </source>
</evidence>
<dbReference type="OrthoDB" id="7777654at2759"/>
<name>A0A135UJ46_9PEZI</name>
<dbReference type="InterPro" id="IPR050281">
    <property type="entry name" value="Flavin_monoamine_oxidase"/>
</dbReference>
<dbReference type="Gene3D" id="1.10.10.1620">
    <property type="match status" value="1"/>
</dbReference>
<evidence type="ECO:0000313" key="4">
    <source>
        <dbReference type="Proteomes" id="UP000070121"/>
    </source>
</evidence>
<feature type="domain" description="Amine oxidase" evidence="2">
    <location>
        <begin position="100"/>
        <end position="647"/>
    </location>
</feature>
<evidence type="ECO:0000313" key="3">
    <source>
        <dbReference type="EMBL" id="KXH60418.1"/>
    </source>
</evidence>
<dbReference type="GO" id="GO:0001716">
    <property type="term" value="F:L-amino-acid oxidase activity"/>
    <property type="evidence" value="ECO:0007669"/>
    <property type="project" value="TreeGrafter"/>
</dbReference>
<protein>
    <submittedName>
        <fullName evidence="3">Flavin containing amine oxidoreductase</fullName>
    </submittedName>
</protein>
<dbReference type="PANTHER" id="PTHR10742:SF342">
    <property type="entry name" value="AMINE OXIDASE"/>
    <property type="match status" value="1"/>
</dbReference>
<dbReference type="Gene3D" id="3.90.660.10">
    <property type="match status" value="1"/>
</dbReference>
<dbReference type="Pfam" id="PF01593">
    <property type="entry name" value="Amino_oxidase"/>
    <property type="match status" value="1"/>
</dbReference>
<dbReference type="Gene3D" id="3.50.50.60">
    <property type="entry name" value="FAD/NAD(P)-binding domain"/>
    <property type="match status" value="1"/>
</dbReference>
<feature type="region of interest" description="Disordered" evidence="1">
    <location>
        <begin position="1"/>
        <end position="23"/>
    </location>
</feature>
<dbReference type="GO" id="GO:0009063">
    <property type="term" value="P:amino acid catabolic process"/>
    <property type="evidence" value="ECO:0007669"/>
    <property type="project" value="TreeGrafter"/>
</dbReference>